<evidence type="ECO:0000313" key="3">
    <source>
        <dbReference type="EMBL" id="KGX88788.1"/>
    </source>
</evidence>
<reference evidence="3 4" key="1">
    <citation type="submission" date="2013-08" db="EMBL/GenBank/DDBJ databases">
        <authorList>
            <person name="Huang J."/>
            <person name="Wang G."/>
        </authorList>
    </citation>
    <scope>NUCLEOTIDE SEQUENCE [LARGE SCALE GENOMIC DNA]</scope>
    <source>
        <strain evidence="3 4">JSM 072002</strain>
    </source>
</reference>
<dbReference type="Proteomes" id="UP000030401">
    <property type="component" value="Unassembled WGS sequence"/>
</dbReference>
<dbReference type="PROSITE" id="PS51257">
    <property type="entry name" value="PROKAR_LIPOPROTEIN"/>
    <property type="match status" value="1"/>
</dbReference>
<feature type="coiled-coil region" evidence="1">
    <location>
        <begin position="37"/>
        <end position="206"/>
    </location>
</feature>
<evidence type="ECO:0008006" key="5">
    <source>
        <dbReference type="Google" id="ProtNLM"/>
    </source>
</evidence>
<comment type="caution">
    <text evidence="3">The sequence shown here is derived from an EMBL/GenBank/DDBJ whole genome shotgun (WGS) entry which is preliminary data.</text>
</comment>
<name>A0A0A5GC59_9BACI</name>
<feature type="compositionally biased region" description="Basic and acidic residues" evidence="2">
    <location>
        <begin position="224"/>
        <end position="234"/>
    </location>
</feature>
<dbReference type="SUPFAM" id="SSF140423">
    <property type="entry name" value="MW0975(SA0943)-like"/>
    <property type="match status" value="1"/>
</dbReference>
<dbReference type="Gene3D" id="1.20.120.570">
    <property type="entry name" value="YkyA-like"/>
    <property type="match status" value="1"/>
</dbReference>
<organism evidence="3 4">
    <name type="scientific">Pontibacillus litoralis JSM 072002</name>
    <dbReference type="NCBI Taxonomy" id="1385512"/>
    <lineage>
        <taxon>Bacteria</taxon>
        <taxon>Bacillati</taxon>
        <taxon>Bacillota</taxon>
        <taxon>Bacilli</taxon>
        <taxon>Bacillales</taxon>
        <taxon>Bacillaceae</taxon>
        <taxon>Pontibacillus</taxon>
    </lineage>
</organism>
<proteinExistence type="predicted"/>
<evidence type="ECO:0000256" key="1">
    <source>
        <dbReference type="SAM" id="Coils"/>
    </source>
</evidence>
<dbReference type="OrthoDB" id="2576511at2"/>
<dbReference type="STRING" id="1385512.N784_00100"/>
<keyword evidence="1" id="KW-0175">Coiled coil</keyword>
<dbReference type="AlphaFoldDB" id="A0A0A5GC59"/>
<protein>
    <recommendedName>
        <fullName evidence="5">Cell-wall binding lipoprotein</fullName>
    </recommendedName>
</protein>
<dbReference type="eggNOG" id="COG0497">
    <property type="taxonomic scope" value="Bacteria"/>
</dbReference>
<dbReference type="InterPro" id="IPR019454">
    <property type="entry name" value="Lipoprot_YkyA-like"/>
</dbReference>
<accession>A0A0A5GC59</accession>
<evidence type="ECO:0000256" key="2">
    <source>
        <dbReference type="SAM" id="MobiDB-lite"/>
    </source>
</evidence>
<gene>
    <name evidence="3" type="ORF">N784_00100</name>
</gene>
<keyword evidence="4" id="KW-1185">Reference proteome</keyword>
<dbReference type="EMBL" id="AVPG01000001">
    <property type="protein sequence ID" value="KGX88788.1"/>
    <property type="molecule type" value="Genomic_DNA"/>
</dbReference>
<feature type="region of interest" description="Disordered" evidence="2">
    <location>
        <begin position="214"/>
        <end position="234"/>
    </location>
</feature>
<sequence>MRLGKLLLVLTSVIFVLSGCIGGPSAAEKMYNHLEEAVTLEAAFEDQQKSMVELEKKEKKIYDEIMELGLEDLEKIKNKSDEAISFIEQREDKLKVEKESIDAAKEEFDNVKSLVEDLENETSKEKANQMIEAFQNRYDAYQQLNEKYKASLKLDQELYEMLQKEDVEKDALEKQIEQVNKSYEKVMKANKDFNQYTKEYNDLKKQFYEAASLEVQYDDQQPSGEKDKEQSKEN</sequence>
<dbReference type="InterPro" id="IPR036785">
    <property type="entry name" value="YkyA-like_sf"/>
</dbReference>
<evidence type="ECO:0000313" key="4">
    <source>
        <dbReference type="Proteomes" id="UP000030401"/>
    </source>
</evidence>
<dbReference type="RefSeq" id="WP_036830785.1">
    <property type="nucleotide sequence ID" value="NZ_AVPG01000001.1"/>
</dbReference>
<dbReference type="Pfam" id="PF10368">
    <property type="entry name" value="YkyA"/>
    <property type="match status" value="1"/>
</dbReference>